<name>A0A3S0ZWN0_ELYCH</name>
<gene>
    <name evidence="10" type="ORF">EGW08_004379</name>
</gene>
<keyword evidence="5 8" id="KW-0472">Membrane</keyword>
<feature type="transmembrane region" description="Helical" evidence="8">
    <location>
        <begin position="27"/>
        <end position="47"/>
    </location>
</feature>
<feature type="transmembrane region" description="Helical" evidence="8">
    <location>
        <begin position="95"/>
        <end position="117"/>
    </location>
</feature>
<feature type="domain" description="Ionotropic glutamate receptor C-terminal" evidence="9">
    <location>
        <begin position="27"/>
        <end position="207"/>
    </location>
</feature>
<evidence type="ECO:0000313" key="10">
    <source>
        <dbReference type="EMBL" id="RUS87846.1"/>
    </source>
</evidence>
<dbReference type="InterPro" id="IPR001320">
    <property type="entry name" value="Iontro_rcpt_C"/>
</dbReference>
<organism evidence="10 11">
    <name type="scientific">Elysia chlorotica</name>
    <name type="common">Eastern emerald elysia</name>
    <name type="synonym">Sea slug</name>
    <dbReference type="NCBI Taxonomy" id="188477"/>
    <lineage>
        <taxon>Eukaryota</taxon>
        <taxon>Metazoa</taxon>
        <taxon>Spiralia</taxon>
        <taxon>Lophotrochozoa</taxon>
        <taxon>Mollusca</taxon>
        <taxon>Gastropoda</taxon>
        <taxon>Heterobranchia</taxon>
        <taxon>Euthyneura</taxon>
        <taxon>Panpulmonata</taxon>
        <taxon>Sacoglossa</taxon>
        <taxon>Placobranchoidea</taxon>
        <taxon>Plakobranchidae</taxon>
        <taxon>Elysia</taxon>
    </lineage>
</organism>
<dbReference type="OrthoDB" id="9997229at2759"/>
<dbReference type="Gene3D" id="1.10.287.70">
    <property type="match status" value="1"/>
</dbReference>
<keyword evidence="11" id="KW-1185">Reference proteome</keyword>
<keyword evidence="7" id="KW-0325">Glycoprotein</keyword>
<evidence type="ECO:0000256" key="8">
    <source>
        <dbReference type="SAM" id="Phobius"/>
    </source>
</evidence>
<keyword evidence="3 8" id="KW-0812">Transmembrane</keyword>
<evidence type="ECO:0000256" key="6">
    <source>
        <dbReference type="ARBA" id="ARBA00023170"/>
    </source>
</evidence>
<comment type="caution">
    <text evidence="10">The sequence shown here is derived from an EMBL/GenBank/DDBJ whole genome shotgun (WGS) entry which is preliminary data.</text>
</comment>
<evidence type="ECO:0000259" key="9">
    <source>
        <dbReference type="Pfam" id="PF00060"/>
    </source>
</evidence>
<dbReference type="GO" id="GO:0050906">
    <property type="term" value="P:detection of stimulus involved in sensory perception"/>
    <property type="evidence" value="ECO:0007669"/>
    <property type="project" value="UniProtKB-ARBA"/>
</dbReference>
<evidence type="ECO:0000256" key="4">
    <source>
        <dbReference type="ARBA" id="ARBA00022989"/>
    </source>
</evidence>
<dbReference type="AlphaFoldDB" id="A0A3S0ZWN0"/>
<keyword evidence="6" id="KW-0675">Receptor</keyword>
<keyword evidence="4 8" id="KW-1133">Transmembrane helix</keyword>
<accession>A0A3S0ZWN0</accession>
<dbReference type="SUPFAM" id="SSF53850">
    <property type="entry name" value="Periplasmic binding protein-like II"/>
    <property type="match status" value="1"/>
</dbReference>
<keyword evidence="2" id="KW-1003">Cell membrane</keyword>
<comment type="subcellular location">
    <subcellularLocation>
        <location evidence="1">Cell membrane</location>
        <topology evidence="1">Multi-pass membrane protein</topology>
    </subcellularLocation>
</comment>
<evidence type="ECO:0000256" key="1">
    <source>
        <dbReference type="ARBA" id="ARBA00004651"/>
    </source>
</evidence>
<evidence type="ECO:0000256" key="7">
    <source>
        <dbReference type="ARBA" id="ARBA00023180"/>
    </source>
</evidence>
<dbReference type="Proteomes" id="UP000271974">
    <property type="component" value="Unassembled WGS sequence"/>
</dbReference>
<dbReference type="PANTHER" id="PTHR42643:SF24">
    <property type="entry name" value="IONOTROPIC RECEPTOR 60A"/>
    <property type="match status" value="1"/>
</dbReference>
<protein>
    <recommendedName>
        <fullName evidence="9">Ionotropic glutamate receptor C-terminal domain-containing protein</fullName>
    </recommendedName>
</protein>
<feature type="non-terminal residue" evidence="10">
    <location>
        <position position="256"/>
    </location>
</feature>
<dbReference type="PANTHER" id="PTHR42643">
    <property type="entry name" value="IONOTROPIC RECEPTOR 20A-RELATED"/>
    <property type="match status" value="1"/>
</dbReference>
<reference evidence="10 11" key="1">
    <citation type="submission" date="2019-01" db="EMBL/GenBank/DDBJ databases">
        <title>A draft genome assembly of the solar-powered sea slug Elysia chlorotica.</title>
        <authorList>
            <person name="Cai H."/>
            <person name="Li Q."/>
            <person name="Fang X."/>
            <person name="Li J."/>
            <person name="Curtis N.E."/>
            <person name="Altenburger A."/>
            <person name="Shibata T."/>
            <person name="Feng M."/>
            <person name="Maeda T."/>
            <person name="Schwartz J.A."/>
            <person name="Shigenobu S."/>
            <person name="Lundholm N."/>
            <person name="Nishiyama T."/>
            <person name="Yang H."/>
            <person name="Hasebe M."/>
            <person name="Li S."/>
            <person name="Pierce S.K."/>
            <person name="Wang J."/>
        </authorList>
    </citation>
    <scope>NUCLEOTIDE SEQUENCE [LARGE SCALE GENOMIC DNA]</scope>
    <source>
        <strain evidence="10">EC2010</strain>
        <tissue evidence="10">Whole organism of an adult</tissue>
    </source>
</reference>
<dbReference type="InterPro" id="IPR052192">
    <property type="entry name" value="Insect_Ionotropic_Sensory_Rcpt"/>
</dbReference>
<sequence>MERSSVVFRKPHPDEDKWLTLIKPFRWEVHMMLFVAITAYGVLTAVMERMNPFYMSKDKSLRSVIESIQYMFGALLNQGGNSLPSSMTGRVLVSFWWLFSIIIASTYGGNLIAFLTVSKETLPFTDIYGLVKQTKYHWGFFNGTISEELTEIDEKWKEVLSKALAWSKSTPDILSVDINTHLKRVKNGNYAFIGPSSLVKAWVQNDCNLVHFPVEDLFNTASIGLVKGSPYTDLISAMLTITQEAGLTEHWISHRL</sequence>
<evidence type="ECO:0000313" key="11">
    <source>
        <dbReference type="Proteomes" id="UP000271974"/>
    </source>
</evidence>
<dbReference type="STRING" id="188477.A0A3S0ZWN0"/>
<dbReference type="GO" id="GO:0015276">
    <property type="term" value="F:ligand-gated monoatomic ion channel activity"/>
    <property type="evidence" value="ECO:0007669"/>
    <property type="project" value="InterPro"/>
</dbReference>
<evidence type="ECO:0000256" key="5">
    <source>
        <dbReference type="ARBA" id="ARBA00023136"/>
    </source>
</evidence>
<proteinExistence type="predicted"/>
<evidence type="ECO:0000256" key="2">
    <source>
        <dbReference type="ARBA" id="ARBA00022475"/>
    </source>
</evidence>
<dbReference type="GO" id="GO:0005886">
    <property type="term" value="C:plasma membrane"/>
    <property type="evidence" value="ECO:0007669"/>
    <property type="project" value="UniProtKB-SubCell"/>
</dbReference>
<dbReference type="Pfam" id="PF00060">
    <property type="entry name" value="Lig_chan"/>
    <property type="match status" value="1"/>
</dbReference>
<evidence type="ECO:0000256" key="3">
    <source>
        <dbReference type="ARBA" id="ARBA00022692"/>
    </source>
</evidence>
<dbReference type="EMBL" id="RQTK01000099">
    <property type="protein sequence ID" value="RUS87846.1"/>
    <property type="molecule type" value="Genomic_DNA"/>
</dbReference>